<dbReference type="AlphaFoldDB" id="A0A238YED3"/>
<reference evidence="3" key="1">
    <citation type="submission" date="2017-06" db="EMBL/GenBank/DDBJ databases">
        <authorList>
            <person name="Varghese N."/>
            <person name="Submissions S."/>
        </authorList>
    </citation>
    <scope>NUCLEOTIDE SEQUENCE [LARGE SCALE GENOMIC DNA]</scope>
    <source>
        <strain evidence="3">DSM 19316</strain>
    </source>
</reference>
<sequence>MNTRVSLGVVILFLGVICLAMPLSISTAAQSQSSPAVGFDTAKTTVTQGDVATLGIQMRDTDEVTLTIQAPNQQYQTTLRAYDNNGDGSVTVRANTFYPTDVDKSNRFTATGGDSVRLISESGLSEGAVLDTGRYNLIVSTDETSVAAVLMITEPSQPNGTNVIVPPDTSYKNIETGLKKESELSEVGATDTTDVDSHNVARGDEFWTRLPITGIGGLLTSPAPASNLVFPVNSTPGAETTHIADISSNETVSFTSVSINYQSNHARSHAATQQVTQSDIEVLGIDTNKNGYIDRSLKGSIQSIQTGTDGRLAISLDRPVEISTHSTLRVAYDIENPEVTGSQDVSITLQNGDISHRHAGIVTYGLAGQGTLGHGINLQLTSEESESPTDPLASVHTVYNDSVPGLVVGVDTTTLEPGEYTVTLEVDESAPNSVPRASLRQSFTVSEPTAELTNHTISNSTRLSVTASTNLAPNSSAIIRITADEKDGGISQVLNCVATVDSDSRIGCDFDLSHPADEFNIDVAIKRDGVVIAGPTKIN</sequence>
<evidence type="ECO:0000313" key="3">
    <source>
        <dbReference type="Proteomes" id="UP000198297"/>
    </source>
</evidence>
<proteinExistence type="predicted"/>
<feature type="domain" description="DUF7827" evidence="1">
    <location>
        <begin position="36"/>
        <end position="141"/>
    </location>
</feature>
<dbReference type="Proteomes" id="UP000198297">
    <property type="component" value="Unassembled WGS sequence"/>
</dbReference>
<name>A0A238YED3_HALEZ</name>
<evidence type="ECO:0000313" key="2">
    <source>
        <dbReference type="EMBL" id="SNR69420.1"/>
    </source>
</evidence>
<accession>A0A238YED3</accession>
<dbReference type="InterPro" id="IPR057149">
    <property type="entry name" value="DUF7827"/>
</dbReference>
<evidence type="ECO:0000259" key="1">
    <source>
        <dbReference type="Pfam" id="PF25162"/>
    </source>
</evidence>
<dbReference type="EMBL" id="FZNK01000011">
    <property type="protein sequence ID" value="SNR69420.1"/>
    <property type="molecule type" value="Genomic_DNA"/>
</dbReference>
<gene>
    <name evidence="2" type="ORF">SAMN06266787_11144</name>
</gene>
<dbReference type="Pfam" id="PF25162">
    <property type="entry name" value="DUF7827"/>
    <property type="match status" value="1"/>
</dbReference>
<protein>
    <recommendedName>
        <fullName evidence="1">DUF7827 domain-containing protein</fullName>
    </recommendedName>
</protein>
<organism evidence="2 3">
    <name type="scientific">Halorubrum ezzemoulense</name>
    <name type="common">Halorubrum chaoviator</name>
    <dbReference type="NCBI Taxonomy" id="337243"/>
    <lineage>
        <taxon>Archaea</taxon>
        <taxon>Methanobacteriati</taxon>
        <taxon>Methanobacteriota</taxon>
        <taxon>Stenosarchaea group</taxon>
        <taxon>Halobacteria</taxon>
        <taxon>Halobacteriales</taxon>
        <taxon>Haloferacaceae</taxon>
        <taxon>Halorubrum</taxon>
    </lineage>
</organism>
<dbReference type="RefSeq" id="WP_141134114.1">
    <property type="nucleotide sequence ID" value="NZ_FZNK01000011.1"/>
</dbReference>